<keyword evidence="3" id="KW-1185">Reference proteome</keyword>
<evidence type="ECO:0000256" key="1">
    <source>
        <dbReference type="SAM" id="MobiDB-lite"/>
    </source>
</evidence>
<reference evidence="2" key="1">
    <citation type="submission" date="2022-11" db="EMBL/GenBank/DDBJ databases">
        <authorList>
            <person name="Petersen C."/>
        </authorList>
    </citation>
    <scope>NUCLEOTIDE SEQUENCE</scope>
    <source>
        <strain evidence="2">IBT 30761</strain>
    </source>
</reference>
<feature type="region of interest" description="Disordered" evidence="1">
    <location>
        <begin position="321"/>
        <end position="385"/>
    </location>
</feature>
<dbReference type="RefSeq" id="XP_056475847.1">
    <property type="nucleotide sequence ID" value="XM_056615490.1"/>
</dbReference>
<feature type="compositionally biased region" description="Polar residues" evidence="1">
    <location>
        <begin position="359"/>
        <end position="372"/>
    </location>
</feature>
<evidence type="ECO:0000313" key="2">
    <source>
        <dbReference type="EMBL" id="KAJ5102467.1"/>
    </source>
</evidence>
<feature type="region of interest" description="Disordered" evidence="1">
    <location>
        <begin position="242"/>
        <end position="285"/>
    </location>
</feature>
<gene>
    <name evidence="2" type="ORF">N7532_002996</name>
</gene>
<feature type="compositionally biased region" description="Low complexity" evidence="1">
    <location>
        <begin position="89"/>
        <end position="102"/>
    </location>
</feature>
<proteinExistence type="predicted"/>
<dbReference type="AlphaFoldDB" id="A0A9W9KEV1"/>
<reference evidence="2" key="2">
    <citation type="journal article" date="2023" name="IMA Fungus">
        <title>Comparative genomic study of the Penicillium genus elucidates a diverse pangenome and 15 lateral gene transfer events.</title>
        <authorList>
            <person name="Petersen C."/>
            <person name="Sorensen T."/>
            <person name="Nielsen M.R."/>
            <person name="Sondergaard T.E."/>
            <person name="Sorensen J.L."/>
            <person name="Fitzpatrick D.A."/>
            <person name="Frisvad J.C."/>
            <person name="Nielsen K.L."/>
        </authorList>
    </citation>
    <scope>NUCLEOTIDE SEQUENCE</scope>
    <source>
        <strain evidence="2">IBT 30761</strain>
    </source>
</reference>
<evidence type="ECO:0000313" key="3">
    <source>
        <dbReference type="Proteomes" id="UP001149074"/>
    </source>
</evidence>
<organism evidence="2 3">
    <name type="scientific">Penicillium argentinense</name>
    <dbReference type="NCBI Taxonomy" id="1131581"/>
    <lineage>
        <taxon>Eukaryota</taxon>
        <taxon>Fungi</taxon>
        <taxon>Dikarya</taxon>
        <taxon>Ascomycota</taxon>
        <taxon>Pezizomycotina</taxon>
        <taxon>Eurotiomycetes</taxon>
        <taxon>Eurotiomycetidae</taxon>
        <taxon>Eurotiales</taxon>
        <taxon>Aspergillaceae</taxon>
        <taxon>Penicillium</taxon>
    </lineage>
</organism>
<dbReference type="Proteomes" id="UP001149074">
    <property type="component" value="Unassembled WGS sequence"/>
</dbReference>
<feature type="compositionally biased region" description="Polar residues" evidence="1">
    <location>
        <begin position="189"/>
        <end position="200"/>
    </location>
</feature>
<feature type="compositionally biased region" description="Polar residues" evidence="1">
    <location>
        <begin position="107"/>
        <end position="130"/>
    </location>
</feature>
<feature type="compositionally biased region" description="Polar residues" evidence="1">
    <location>
        <begin position="170"/>
        <end position="182"/>
    </location>
</feature>
<sequence length="385" mass="42439">MRCVYCAEEHQSRDCFKRTHSEHKCANCEGAHAAWSDDCETRRAAVEQSRELTKLRGIYHRVPGPYSVHQPSVSLEPPPPSSWGTPQISGTSESSGTGSSASVPAARSSNGEQGTGPPSASQTATVTQSHSTRKTGKTAKSVTTVSLGRRGRPTKVQPAKDIAMAPAAEDQQSQSRDINSGQRAGRPQSPAQGNQTQTPSYKFARTQEPLQFNATSNFNRSTCGIDFQPATAAAIIDTDKSLSNTEKARARMAKAREEKAKKRSEKGGQSRLTESMESAAKRRSTRINKLVKWANHDIEQSELSSKVDEVNMEELERQFRQDQLSSLTGERYSDRDFQPSSTLPERTGKVSRKRKQPHSESISLNIRPSGQWKTLRRKPATSNRQ</sequence>
<name>A0A9W9KEV1_9EURO</name>
<accession>A0A9W9KEV1</accession>
<feature type="region of interest" description="Disordered" evidence="1">
    <location>
        <begin position="62"/>
        <end position="202"/>
    </location>
</feature>
<dbReference type="GeneID" id="81354469"/>
<feature type="compositionally biased region" description="Basic and acidic residues" evidence="1">
    <location>
        <begin position="246"/>
        <end position="268"/>
    </location>
</feature>
<comment type="caution">
    <text evidence="2">The sequence shown here is derived from an EMBL/GenBank/DDBJ whole genome shotgun (WGS) entry which is preliminary data.</text>
</comment>
<protein>
    <submittedName>
        <fullName evidence="2">Uncharacterized protein</fullName>
    </submittedName>
</protein>
<dbReference type="EMBL" id="JAPQKI010000004">
    <property type="protein sequence ID" value="KAJ5102467.1"/>
    <property type="molecule type" value="Genomic_DNA"/>
</dbReference>